<dbReference type="PANTHER" id="PTHR21137:SF35">
    <property type="entry name" value="ODORANT RECEPTOR 19A-RELATED"/>
    <property type="match status" value="1"/>
</dbReference>
<evidence type="ECO:0000256" key="9">
    <source>
        <dbReference type="ARBA" id="ARBA00023224"/>
    </source>
</evidence>
<evidence type="ECO:0000256" key="4">
    <source>
        <dbReference type="ARBA" id="ARBA00022692"/>
    </source>
</evidence>
<gene>
    <name evidence="11" type="ORF">E2986_05041</name>
</gene>
<dbReference type="Proteomes" id="UP000655588">
    <property type="component" value="Unassembled WGS sequence"/>
</dbReference>
<keyword evidence="8" id="KW-0675">Receptor</keyword>
<evidence type="ECO:0000256" key="8">
    <source>
        <dbReference type="ARBA" id="ARBA00023170"/>
    </source>
</evidence>
<keyword evidence="9" id="KW-0807">Transducer</keyword>
<evidence type="ECO:0000313" key="11">
    <source>
        <dbReference type="EMBL" id="KAF3427171.1"/>
    </source>
</evidence>
<evidence type="ECO:0000256" key="1">
    <source>
        <dbReference type="ARBA" id="ARBA00004651"/>
    </source>
</evidence>
<keyword evidence="5" id="KW-0552">Olfaction</keyword>
<comment type="caution">
    <text evidence="11">The sequence shown here is derived from an EMBL/GenBank/DDBJ whole genome shotgun (WGS) entry which is preliminary data.</text>
</comment>
<proteinExistence type="predicted"/>
<dbReference type="AlphaFoldDB" id="A0A833S0W9"/>
<protein>
    <submittedName>
        <fullName evidence="11">Uncharacterized protein</fullName>
    </submittedName>
</protein>
<evidence type="ECO:0000313" key="12">
    <source>
        <dbReference type="Proteomes" id="UP000655588"/>
    </source>
</evidence>
<evidence type="ECO:0000256" key="6">
    <source>
        <dbReference type="ARBA" id="ARBA00022989"/>
    </source>
</evidence>
<feature type="transmembrane region" description="Helical" evidence="10">
    <location>
        <begin position="55"/>
        <end position="79"/>
    </location>
</feature>
<name>A0A833S0W9_9HYME</name>
<evidence type="ECO:0000256" key="7">
    <source>
        <dbReference type="ARBA" id="ARBA00023136"/>
    </source>
</evidence>
<dbReference type="PANTHER" id="PTHR21137">
    <property type="entry name" value="ODORANT RECEPTOR"/>
    <property type="match status" value="1"/>
</dbReference>
<sequence>MRFVLHVASQIDIVCEKLTETLNNHNEQQSRIIIIKHLIVKHQRIINLSENIENVFTFISLLQFFFNIIVICFASFLLVTSLNSEQASKMIAKCFPYYITVNFEAFILCYTGEYLSSKGGNIGWTVYNSNWYELSIYEIRALLLLILRSQKPLTLTVGKFINLSLETFANMLKASASYVSVLYAME</sequence>
<keyword evidence="6 10" id="KW-1133">Transmembrane helix</keyword>
<dbReference type="Pfam" id="PF02949">
    <property type="entry name" value="7tm_6"/>
    <property type="match status" value="1"/>
</dbReference>
<accession>A0A833S0W9</accession>
<reference evidence="11" key="1">
    <citation type="submission" date="2019-11" db="EMBL/GenBank/DDBJ databases">
        <title>The nuclear and mitochondrial genomes of Frieseomelitta varia - a highly eusocial stingless bee (Meliponini) with a permanently sterile worker caste.</title>
        <authorList>
            <person name="Freitas F.C.P."/>
            <person name="Lourenco A.P."/>
            <person name="Nunes F.M.F."/>
            <person name="Paschoal A.R."/>
            <person name="Abreu F.C.P."/>
            <person name="Barbin F.O."/>
            <person name="Bataglia L."/>
            <person name="Cardoso-Junior C.A.M."/>
            <person name="Cervoni M.S."/>
            <person name="Silva S.R."/>
            <person name="Dalarmi F."/>
            <person name="Del Lama M.A."/>
            <person name="Depintor T.S."/>
            <person name="Ferreira K.M."/>
            <person name="Goria P.S."/>
            <person name="Jaskot M.C."/>
            <person name="Lago D.C."/>
            <person name="Luna-Lucena D."/>
            <person name="Moda L.M."/>
            <person name="Nascimento L."/>
            <person name="Pedrino M."/>
            <person name="Rabico F.O."/>
            <person name="Sanches F.C."/>
            <person name="Santos D.E."/>
            <person name="Santos C.G."/>
            <person name="Vieira J."/>
            <person name="Lopes T.F."/>
            <person name="Barchuk A.R."/>
            <person name="Hartfelder K."/>
            <person name="Simoes Z.L.P."/>
            <person name="Bitondi M.M.G."/>
            <person name="Pinheiro D.G."/>
        </authorList>
    </citation>
    <scope>NUCLEOTIDE SEQUENCE</scope>
    <source>
        <strain evidence="11">USP_RPSP 00005682</strain>
        <tissue evidence="11">Whole individual</tissue>
    </source>
</reference>
<keyword evidence="12" id="KW-1185">Reference proteome</keyword>
<dbReference type="GO" id="GO:0005549">
    <property type="term" value="F:odorant binding"/>
    <property type="evidence" value="ECO:0007669"/>
    <property type="project" value="InterPro"/>
</dbReference>
<keyword evidence="2" id="KW-1003">Cell membrane</keyword>
<keyword evidence="7 10" id="KW-0472">Membrane</keyword>
<evidence type="ECO:0000256" key="2">
    <source>
        <dbReference type="ARBA" id="ARBA00022475"/>
    </source>
</evidence>
<organism evidence="11 12">
    <name type="scientific">Frieseomelitta varia</name>
    <dbReference type="NCBI Taxonomy" id="561572"/>
    <lineage>
        <taxon>Eukaryota</taxon>
        <taxon>Metazoa</taxon>
        <taxon>Ecdysozoa</taxon>
        <taxon>Arthropoda</taxon>
        <taxon>Hexapoda</taxon>
        <taxon>Insecta</taxon>
        <taxon>Pterygota</taxon>
        <taxon>Neoptera</taxon>
        <taxon>Endopterygota</taxon>
        <taxon>Hymenoptera</taxon>
        <taxon>Apocrita</taxon>
        <taxon>Aculeata</taxon>
        <taxon>Apoidea</taxon>
        <taxon>Anthophila</taxon>
        <taxon>Apidae</taxon>
        <taxon>Frieseomelitta</taxon>
    </lineage>
</organism>
<dbReference type="GO" id="GO:0005886">
    <property type="term" value="C:plasma membrane"/>
    <property type="evidence" value="ECO:0007669"/>
    <property type="project" value="UniProtKB-SubCell"/>
</dbReference>
<dbReference type="GO" id="GO:0007165">
    <property type="term" value="P:signal transduction"/>
    <property type="evidence" value="ECO:0007669"/>
    <property type="project" value="UniProtKB-KW"/>
</dbReference>
<dbReference type="InterPro" id="IPR004117">
    <property type="entry name" value="7tm6_olfct_rcpt"/>
</dbReference>
<evidence type="ECO:0000256" key="5">
    <source>
        <dbReference type="ARBA" id="ARBA00022725"/>
    </source>
</evidence>
<comment type="subcellular location">
    <subcellularLocation>
        <location evidence="1">Cell membrane</location>
        <topology evidence="1">Multi-pass membrane protein</topology>
    </subcellularLocation>
</comment>
<dbReference type="GO" id="GO:0004984">
    <property type="term" value="F:olfactory receptor activity"/>
    <property type="evidence" value="ECO:0007669"/>
    <property type="project" value="InterPro"/>
</dbReference>
<keyword evidence="3" id="KW-0716">Sensory transduction</keyword>
<evidence type="ECO:0000256" key="10">
    <source>
        <dbReference type="SAM" id="Phobius"/>
    </source>
</evidence>
<keyword evidence="4 10" id="KW-0812">Transmembrane</keyword>
<dbReference type="EMBL" id="WNWW01000272">
    <property type="protein sequence ID" value="KAF3427171.1"/>
    <property type="molecule type" value="Genomic_DNA"/>
</dbReference>
<evidence type="ECO:0000256" key="3">
    <source>
        <dbReference type="ARBA" id="ARBA00022606"/>
    </source>
</evidence>